<proteinExistence type="inferred from homology"/>
<dbReference type="PANTHER" id="PTHR42760">
    <property type="entry name" value="SHORT-CHAIN DEHYDROGENASES/REDUCTASES FAMILY MEMBER"/>
    <property type="match status" value="1"/>
</dbReference>
<dbReference type="Pfam" id="PF13561">
    <property type="entry name" value="adh_short_C2"/>
    <property type="match status" value="1"/>
</dbReference>
<dbReference type="InterPro" id="IPR036291">
    <property type="entry name" value="NAD(P)-bd_dom_sf"/>
</dbReference>
<evidence type="ECO:0000259" key="3">
    <source>
        <dbReference type="SMART" id="SM00822"/>
    </source>
</evidence>
<dbReference type="GO" id="GO:0016616">
    <property type="term" value="F:oxidoreductase activity, acting on the CH-OH group of donors, NAD or NADP as acceptor"/>
    <property type="evidence" value="ECO:0007669"/>
    <property type="project" value="TreeGrafter"/>
</dbReference>
<dbReference type="PRINTS" id="PR00080">
    <property type="entry name" value="SDRFAMILY"/>
</dbReference>
<dbReference type="InterPro" id="IPR002347">
    <property type="entry name" value="SDR_fam"/>
</dbReference>
<evidence type="ECO:0000313" key="5">
    <source>
        <dbReference type="Proteomes" id="UP000178759"/>
    </source>
</evidence>
<dbReference type="SMART" id="SM00822">
    <property type="entry name" value="PKS_KR"/>
    <property type="match status" value="1"/>
</dbReference>
<dbReference type="Proteomes" id="UP000178759">
    <property type="component" value="Unassembled WGS sequence"/>
</dbReference>
<dbReference type="PROSITE" id="PS00061">
    <property type="entry name" value="ADH_SHORT"/>
    <property type="match status" value="1"/>
</dbReference>
<dbReference type="InterPro" id="IPR020904">
    <property type="entry name" value="Sc_DH/Rdtase_CS"/>
</dbReference>
<dbReference type="STRING" id="1798392.A3A79_02275"/>
<accession>A0A1F6AGW7</accession>
<dbReference type="PRINTS" id="PR00081">
    <property type="entry name" value="GDHRDH"/>
</dbReference>
<dbReference type="EMBL" id="MFJV01000001">
    <property type="protein sequence ID" value="OGG24000.1"/>
    <property type="molecule type" value="Genomic_DNA"/>
</dbReference>
<reference evidence="4 5" key="1">
    <citation type="journal article" date="2016" name="Nat. Commun.">
        <title>Thousands of microbial genomes shed light on interconnected biogeochemical processes in an aquifer system.</title>
        <authorList>
            <person name="Anantharaman K."/>
            <person name="Brown C.T."/>
            <person name="Hug L.A."/>
            <person name="Sharon I."/>
            <person name="Castelle C.J."/>
            <person name="Probst A.J."/>
            <person name="Thomas B.C."/>
            <person name="Singh A."/>
            <person name="Wilkins M.J."/>
            <person name="Karaoz U."/>
            <person name="Brodie E.L."/>
            <person name="Williams K.H."/>
            <person name="Hubbard S.S."/>
            <person name="Banfield J.F."/>
        </authorList>
    </citation>
    <scope>NUCLEOTIDE SEQUENCE [LARGE SCALE GENOMIC DNA]</scope>
</reference>
<dbReference type="Gene3D" id="3.40.50.720">
    <property type="entry name" value="NAD(P)-binding Rossmann-like Domain"/>
    <property type="match status" value="1"/>
</dbReference>
<keyword evidence="2" id="KW-0560">Oxidoreductase</keyword>
<evidence type="ECO:0000313" key="4">
    <source>
        <dbReference type="EMBL" id="OGG24000.1"/>
    </source>
</evidence>
<dbReference type="FunFam" id="3.40.50.720:FF:000084">
    <property type="entry name" value="Short-chain dehydrogenase reductase"/>
    <property type="match status" value="1"/>
</dbReference>
<dbReference type="NCBIfam" id="NF009466">
    <property type="entry name" value="PRK12826.1-2"/>
    <property type="match status" value="1"/>
</dbReference>
<dbReference type="SUPFAM" id="SSF51735">
    <property type="entry name" value="NAD(P)-binding Rossmann-fold domains"/>
    <property type="match status" value="1"/>
</dbReference>
<dbReference type="InterPro" id="IPR057326">
    <property type="entry name" value="KR_dom"/>
</dbReference>
<organism evidence="4 5">
    <name type="scientific">Candidatus Gottesmanbacteria bacterium RIFCSPLOWO2_01_FULL_43_11b</name>
    <dbReference type="NCBI Taxonomy" id="1798392"/>
    <lineage>
        <taxon>Bacteria</taxon>
        <taxon>Candidatus Gottesmaniibacteriota</taxon>
    </lineage>
</organism>
<sequence length="251" mass="26493">MFDLSGKVALVTGASSGIGRGIALTLALQGAKVVVTARRLEKLQALSAEIKNRGKESLAIQMDVTKRNEVDAAISETIKTFGGLDILVNNAGVLDYSPFLEMKEEAWDKVIDTNLKGYFYCAQAAAREMVKNKQGRIINIASIASGGVGIGYPMITHYVASKGGIVGFTEALAAELGPMGITVNAIGPGAIESEMTTSITEEQMKGMIARLPIKRIGKPEDIAAAVIYLASDEASYATGVTLYVDGGWLTT</sequence>
<feature type="domain" description="Ketoreductase" evidence="3">
    <location>
        <begin position="7"/>
        <end position="189"/>
    </location>
</feature>
<evidence type="ECO:0000256" key="2">
    <source>
        <dbReference type="ARBA" id="ARBA00023002"/>
    </source>
</evidence>
<name>A0A1F6AGW7_9BACT</name>
<dbReference type="NCBIfam" id="NF005559">
    <property type="entry name" value="PRK07231.1"/>
    <property type="match status" value="1"/>
</dbReference>
<dbReference type="PANTHER" id="PTHR42760:SF133">
    <property type="entry name" value="3-OXOACYL-[ACYL-CARRIER-PROTEIN] REDUCTASE"/>
    <property type="match status" value="1"/>
</dbReference>
<gene>
    <name evidence="4" type="ORF">A3A79_02275</name>
</gene>
<protein>
    <recommendedName>
        <fullName evidence="3">Ketoreductase domain-containing protein</fullName>
    </recommendedName>
</protein>
<evidence type="ECO:0000256" key="1">
    <source>
        <dbReference type="ARBA" id="ARBA00006484"/>
    </source>
</evidence>
<dbReference type="AlphaFoldDB" id="A0A1F6AGW7"/>
<comment type="similarity">
    <text evidence="1">Belongs to the short-chain dehydrogenases/reductases (SDR) family.</text>
</comment>
<comment type="caution">
    <text evidence="4">The sequence shown here is derived from an EMBL/GenBank/DDBJ whole genome shotgun (WGS) entry which is preliminary data.</text>
</comment>